<dbReference type="InterPro" id="IPR017850">
    <property type="entry name" value="Alkaline_phosphatase_core_sf"/>
</dbReference>
<accession>X1D6A1</accession>
<sequence>DGLWLLYDNEADPFQKNNLVGKGAYASLQKGLEDHLQHLLKESRDEFLPGPELVRRSGYVISERSGTVNYNIPFDKRNFTKSPL</sequence>
<gene>
    <name evidence="1" type="ORF">S01H4_47607</name>
</gene>
<organism evidence="1">
    <name type="scientific">marine sediment metagenome</name>
    <dbReference type="NCBI Taxonomy" id="412755"/>
    <lineage>
        <taxon>unclassified sequences</taxon>
        <taxon>metagenomes</taxon>
        <taxon>ecological metagenomes</taxon>
    </lineage>
</organism>
<feature type="non-terminal residue" evidence="1">
    <location>
        <position position="1"/>
    </location>
</feature>
<dbReference type="EMBL" id="BART01026748">
    <property type="protein sequence ID" value="GAH00619.1"/>
    <property type="molecule type" value="Genomic_DNA"/>
</dbReference>
<name>X1D6A1_9ZZZZ</name>
<dbReference type="Gene3D" id="3.30.1120.10">
    <property type="match status" value="1"/>
</dbReference>
<dbReference type="AlphaFoldDB" id="X1D6A1"/>
<proteinExistence type="predicted"/>
<comment type="caution">
    <text evidence="1">The sequence shown here is derived from an EMBL/GenBank/DDBJ whole genome shotgun (WGS) entry which is preliminary data.</text>
</comment>
<dbReference type="SUPFAM" id="SSF53649">
    <property type="entry name" value="Alkaline phosphatase-like"/>
    <property type="match status" value="1"/>
</dbReference>
<evidence type="ECO:0000313" key="1">
    <source>
        <dbReference type="EMBL" id="GAH00619.1"/>
    </source>
</evidence>
<reference evidence="1" key="1">
    <citation type="journal article" date="2014" name="Front. Microbiol.">
        <title>High frequency of phylogenetically diverse reductive dehalogenase-homologous genes in deep subseafloor sedimentary metagenomes.</title>
        <authorList>
            <person name="Kawai M."/>
            <person name="Futagami T."/>
            <person name="Toyoda A."/>
            <person name="Takaki Y."/>
            <person name="Nishi S."/>
            <person name="Hori S."/>
            <person name="Arai W."/>
            <person name="Tsubouchi T."/>
            <person name="Morono Y."/>
            <person name="Uchiyama I."/>
            <person name="Ito T."/>
            <person name="Fujiyama A."/>
            <person name="Inagaki F."/>
            <person name="Takami H."/>
        </authorList>
    </citation>
    <scope>NUCLEOTIDE SEQUENCE</scope>
    <source>
        <strain evidence="1">Expedition CK06-06</strain>
    </source>
</reference>
<protein>
    <recommendedName>
        <fullName evidence="2">N-sulphoglucosamine sulphohydrolase C-terminal domain-containing protein</fullName>
    </recommendedName>
</protein>
<evidence type="ECO:0008006" key="2">
    <source>
        <dbReference type="Google" id="ProtNLM"/>
    </source>
</evidence>